<accession>A0ABV0NW74</accession>
<comment type="caution">
    <text evidence="3">The sequence shown here is derived from an EMBL/GenBank/DDBJ whole genome shotgun (WGS) entry which is preliminary data.</text>
</comment>
<dbReference type="SMART" id="SM00613">
    <property type="entry name" value="PAW"/>
    <property type="match status" value="1"/>
</dbReference>
<dbReference type="PANTHER" id="PTHR12143:SF19">
    <property type="entry name" value="PEPTIDE-N(4)-(N-ACETYL-BETA-GLUCOSAMINYL)ASPARAGINE AMIDASE"/>
    <property type="match status" value="1"/>
</dbReference>
<dbReference type="SUPFAM" id="SSF49785">
    <property type="entry name" value="Galactose-binding domain-like"/>
    <property type="match status" value="1"/>
</dbReference>
<dbReference type="InterPro" id="IPR050883">
    <property type="entry name" value="PNGase"/>
</dbReference>
<reference evidence="3 4" key="1">
    <citation type="submission" date="2021-06" db="EMBL/GenBank/DDBJ databases">
        <authorList>
            <person name="Palmer J.M."/>
        </authorList>
    </citation>
    <scope>NUCLEOTIDE SEQUENCE [LARGE SCALE GENOMIC DNA]</scope>
    <source>
        <strain evidence="3 4">GA_2019</strain>
        <tissue evidence="3">Muscle</tissue>
    </source>
</reference>
<dbReference type="InterPro" id="IPR006588">
    <property type="entry name" value="Peptide_N_glycanase_PAW_dom"/>
</dbReference>
<evidence type="ECO:0000256" key="1">
    <source>
        <dbReference type="PROSITE-ProRule" id="PRU00731"/>
    </source>
</evidence>
<sequence length="242" mass="26959">MKRQQSLSPDRKRELTERLLVELVEFISPKNPKPGELGGRNSGSLAWRIARGETRAADTKASTQAEAFVFIPTEEEKKAKLLHVHYSAPKDQYCRVSSSSEIIPNWDQCVWTKESVFRKVEDDWKMVYIARTEGSSVGKISWKFDFAPAGFKIGSVSIMASSHTFHSGKVCWSLHSGQITTEFSGDGRLQSFPSLSGSSELIVAAELSGGEGETSWQHSQLFRQGLNGQESSFEVIIQLQDL</sequence>
<gene>
    <name evidence="3" type="ORF">GOODEAATRI_020227</name>
</gene>
<dbReference type="Proteomes" id="UP001476798">
    <property type="component" value="Unassembled WGS sequence"/>
</dbReference>
<dbReference type="PROSITE" id="PS51398">
    <property type="entry name" value="PAW"/>
    <property type="match status" value="1"/>
</dbReference>
<evidence type="ECO:0000313" key="3">
    <source>
        <dbReference type="EMBL" id="MEQ2175671.1"/>
    </source>
</evidence>
<dbReference type="Pfam" id="PF04721">
    <property type="entry name" value="PAW"/>
    <property type="match status" value="1"/>
</dbReference>
<name>A0ABV0NW74_9TELE</name>
<feature type="domain" description="PAW" evidence="2">
    <location>
        <begin position="36"/>
        <end position="242"/>
    </location>
</feature>
<evidence type="ECO:0000313" key="4">
    <source>
        <dbReference type="Proteomes" id="UP001476798"/>
    </source>
</evidence>
<dbReference type="Gene3D" id="2.60.120.1020">
    <property type="entry name" value="Peptide N glycanase, PAW domain"/>
    <property type="match status" value="1"/>
</dbReference>
<comment type="similarity">
    <text evidence="1">Belongs to the transglutaminase-like superfamily. PNGase family.</text>
</comment>
<dbReference type="InterPro" id="IPR008979">
    <property type="entry name" value="Galactose-bd-like_sf"/>
</dbReference>
<dbReference type="InterPro" id="IPR038680">
    <property type="entry name" value="PAW_sf"/>
</dbReference>
<protein>
    <recommendedName>
        <fullName evidence="2">PAW domain-containing protein</fullName>
    </recommendedName>
</protein>
<evidence type="ECO:0000259" key="2">
    <source>
        <dbReference type="PROSITE" id="PS51398"/>
    </source>
</evidence>
<organism evidence="3 4">
    <name type="scientific">Goodea atripinnis</name>
    <dbReference type="NCBI Taxonomy" id="208336"/>
    <lineage>
        <taxon>Eukaryota</taxon>
        <taxon>Metazoa</taxon>
        <taxon>Chordata</taxon>
        <taxon>Craniata</taxon>
        <taxon>Vertebrata</taxon>
        <taxon>Euteleostomi</taxon>
        <taxon>Actinopterygii</taxon>
        <taxon>Neopterygii</taxon>
        <taxon>Teleostei</taxon>
        <taxon>Neoteleostei</taxon>
        <taxon>Acanthomorphata</taxon>
        <taxon>Ovalentaria</taxon>
        <taxon>Atherinomorphae</taxon>
        <taxon>Cyprinodontiformes</taxon>
        <taxon>Goodeidae</taxon>
        <taxon>Goodea</taxon>
    </lineage>
</organism>
<dbReference type="EMBL" id="JAHRIO010051843">
    <property type="protein sequence ID" value="MEQ2175671.1"/>
    <property type="molecule type" value="Genomic_DNA"/>
</dbReference>
<proteinExistence type="inferred from homology"/>
<dbReference type="PANTHER" id="PTHR12143">
    <property type="entry name" value="PEPTIDE N-GLYCANASE PNGASE -RELATED"/>
    <property type="match status" value="1"/>
</dbReference>
<keyword evidence="4" id="KW-1185">Reference proteome</keyword>